<proteinExistence type="predicted"/>
<dbReference type="EMBL" id="BPLQ01014213">
    <property type="protein sequence ID" value="GIY78205.1"/>
    <property type="molecule type" value="Genomic_DNA"/>
</dbReference>
<keyword evidence="3" id="KW-1185">Reference proteome</keyword>
<dbReference type="GO" id="GO:0071897">
    <property type="term" value="P:DNA biosynthetic process"/>
    <property type="evidence" value="ECO:0007669"/>
    <property type="project" value="UniProtKB-ARBA"/>
</dbReference>
<gene>
    <name evidence="2" type="primary">R1A1-element ORF2</name>
    <name evidence="2" type="ORF">CDAR_318801</name>
</gene>
<evidence type="ECO:0000313" key="3">
    <source>
        <dbReference type="Proteomes" id="UP001054837"/>
    </source>
</evidence>
<name>A0AAV4W5U7_9ARAC</name>
<dbReference type="InterPro" id="IPR043502">
    <property type="entry name" value="DNA/RNA_pol_sf"/>
</dbReference>
<dbReference type="AlphaFoldDB" id="A0AAV4W5U7"/>
<dbReference type="PANTHER" id="PTHR19446">
    <property type="entry name" value="REVERSE TRANSCRIPTASES"/>
    <property type="match status" value="1"/>
</dbReference>
<feature type="domain" description="Reverse transcriptase" evidence="1">
    <location>
        <begin position="251"/>
        <end position="500"/>
    </location>
</feature>
<dbReference type="CDD" id="cd01650">
    <property type="entry name" value="RT_nLTR_like"/>
    <property type="match status" value="1"/>
</dbReference>
<dbReference type="SUPFAM" id="SSF56672">
    <property type="entry name" value="DNA/RNA polymerases"/>
    <property type="match status" value="1"/>
</dbReference>
<dbReference type="Proteomes" id="UP001054837">
    <property type="component" value="Unassembled WGS sequence"/>
</dbReference>
<sequence>MEEPPPPDRVHVNISQANWRSVKSTIFNILKAHSSSGYSEVNSLISTIEKEITERLSTTTKNRRSPKRAYGAVWWTQELRAKRSKTRALRRLFQKEKDPALRNTNLAAFKRSQAKYKKLIIHTETNKFKSFINSVTTSSFFGKNFQILAHKKSRQLSLKGILIEDFSSTTSIQDTYTEILAYHFPHSTSVDSLLFSSSSPQDLVPITKMELEAVIEGIKPKKASGIDGLPDEIVKELFYANPEWFTSLLNHLLSTGHFPKVWKWARIVLIPKEGRTLNLPQDFRPICILPCWGKVLDKVITERLAYHLESGKLLHDLQYGFRKQRSTINALQHIKDFAHMAKNRKHLTCLVSIDMANAFNSVDWTLLRDKIAHLTIPDYLKNIIYSFLEDRTVSMGSTSRSYSKGVPQGSSLGPLLWNIFVNDLLNNNLGEDICLQAFADDIIIMFSAPATYQFTQMCSGPLSTINDWIHNNKLTINHSKSVFTILANRRPQLEFPPRTNNRQSTQIMHKLTRITRVTWGLNPIIKKEIYKRVIEKILTYGFELWYNDSARQNIKLCKLQRIGLLSITKSYRTVSSDALYILAGIPPIHITLQNRIKLYHLCYLKQDVSIQGIAYSPMEVESIPTIDPPWNRFRITWNIYNNDVRCVTIFTDGSKLDNPTGCALVVFIDGHEAEHMLCSSIYSFTVV</sequence>
<dbReference type="Pfam" id="PF00078">
    <property type="entry name" value="RVT_1"/>
    <property type="match status" value="1"/>
</dbReference>
<comment type="caution">
    <text evidence="2">The sequence shown here is derived from an EMBL/GenBank/DDBJ whole genome shotgun (WGS) entry which is preliminary data.</text>
</comment>
<reference evidence="2 3" key="1">
    <citation type="submission" date="2021-06" db="EMBL/GenBank/DDBJ databases">
        <title>Caerostris darwini draft genome.</title>
        <authorList>
            <person name="Kono N."/>
            <person name="Arakawa K."/>
        </authorList>
    </citation>
    <scope>NUCLEOTIDE SEQUENCE [LARGE SCALE GENOMIC DNA]</scope>
</reference>
<organism evidence="2 3">
    <name type="scientific">Caerostris darwini</name>
    <dbReference type="NCBI Taxonomy" id="1538125"/>
    <lineage>
        <taxon>Eukaryota</taxon>
        <taxon>Metazoa</taxon>
        <taxon>Ecdysozoa</taxon>
        <taxon>Arthropoda</taxon>
        <taxon>Chelicerata</taxon>
        <taxon>Arachnida</taxon>
        <taxon>Araneae</taxon>
        <taxon>Araneomorphae</taxon>
        <taxon>Entelegynae</taxon>
        <taxon>Araneoidea</taxon>
        <taxon>Araneidae</taxon>
        <taxon>Caerostris</taxon>
    </lineage>
</organism>
<dbReference type="InterPro" id="IPR000477">
    <property type="entry name" value="RT_dom"/>
</dbReference>
<evidence type="ECO:0000313" key="2">
    <source>
        <dbReference type="EMBL" id="GIY78205.1"/>
    </source>
</evidence>
<accession>A0AAV4W5U7</accession>
<dbReference type="PROSITE" id="PS50878">
    <property type="entry name" value="RT_POL"/>
    <property type="match status" value="1"/>
</dbReference>
<protein>
    <submittedName>
        <fullName evidence="2">115 kDa protein in type-1 retrotransposable element R1DM</fullName>
    </submittedName>
</protein>
<evidence type="ECO:0000259" key="1">
    <source>
        <dbReference type="PROSITE" id="PS50878"/>
    </source>
</evidence>